<dbReference type="HOGENOM" id="CLU_023186_0_0_1"/>
<dbReference type="RefSeq" id="XP_013346711.1">
    <property type="nucleotide sequence ID" value="XM_013491257.1"/>
</dbReference>
<dbReference type="AlphaFoldDB" id="A0A074YKA8"/>
<feature type="compositionally biased region" description="Polar residues" evidence="1">
    <location>
        <begin position="225"/>
        <end position="243"/>
    </location>
</feature>
<gene>
    <name evidence="2" type="ORF">AUEXF2481DRAFT_26632</name>
</gene>
<evidence type="ECO:0000313" key="2">
    <source>
        <dbReference type="EMBL" id="KEQ98243.1"/>
    </source>
</evidence>
<dbReference type="OMA" id="ETIHKHH"/>
<sequence length="500" mass="56015">MSKESLVLRPRDSAQVNSDDWPEFELKQAFVYDPEDPDRTPISLLHAGHYRPLTITGKLEPPNNQNIGSFIDNTSHRAIAIELANIKEFSYGEYGDGSLDIWAAGQAGWFSVRPSRAYRDMYNDMTQALKLLYFMADSYKALKRYSDLSAPFFFQKCSEEGLEGCNNVMDVAAMFTKHRYFLIASMLTNKEGLQWYRVPLYTWFQTTFQDDFALVQSRIKPPRSSKASSQKTNSQSPAPSTASSRRKKATAKQQSATPKSVATTRSGRSTRSTRSQSNATIDSLPIILDNTPELDQLPEVVSTPEHTKNHIDQSMSSSDNEMTSTGGKGKGKSALRPRPSKYVPSRADKTNKDSPAAIQSRKVITRPQSGDPDVMLVDSPPPEHEEASDKLAEDTTEDSDDESMTGTPEATLPFRLQDSINNGDVWNCPVDGCMHRTYAASEPSSQLLIKAHNRTHDHDDDERVQLVRRMEAPYLPVNRLMDRVRGMAASKFPPPIAQRY</sequence>
<feature type="compositionally biased region" description="Polar residues" evidence="1">
    <location>
        <begin position="251"/>
        <end position="262"/>
    </location>
</feature>
<dbReference type="Proteomes" id="UP000030641">
    <property type="component" value="Unassembled WGS sequence"/>
</dbReference>
<feature type="compositionally biased region" description="Basic residues" evidence="1">
    <location>
        <begin position="329"/>
        <end position="339"/>
    </location>
</feature>
<keyword evidence="3" id="KW-1185">Reference proteome</keyword>
<feature type="region of interest" description="Disordered" evidence="1">
    <location>
        <begin position="219"/>
        <end position="287"/>
    </location>
</feature>
<dbReference type="InParanoid" id="A0A074YKA8"/>
<feature type="compositionally biased region" description="Low complexity" evidence="1">
    <location>
        <begin position="263"/>
        <end position="275"/>
    </location>
</feature>
<evidence type="ECO:0008006" key="4">
    <source>
        <dbReference type="Google" id="ProtNLM"/>
    </source>
</evidence>
<name>A0A074YKA8_AURSE</name>
<feature type="compositionally biased region" description="Polar residues" evidence="1">
    <location>
        <begin position="312"/>
        <end position="325"/>
    </location>
</feature>
<feature type="compositionally biased region" description="Acidic residues" evidence="1">
    <location>
        <begin position="394"/>
        <end position="403"/>
    </location>
</feature>
<feature type="region of interest" description="Disordered" evidence="1">
    <location>
        <begin position="301"/>
        <end position="409"/>
    </location>
</feature>
<dbReference type="GeneID" id="25363291"/>
<accession>A0A074YKA8</accession>
<proteinExistence type="predicted"/>
<dbReference type="OrthoDB" id="5382953at2759"/>
<reference evidence="2 3" key="1">
    <citation type="journal article" date="2014" name="BMC Genomics">
        <title>Genome sequencing of four Aureobasidium pullulans varieties: biotechnological potential, stress tolerance, and description of new species.</title>
        <authorList>
            <person name="Gostin Ar C."/>
            <person name="Ohm R.A."/>
            <person name="Kogej T."/>
            <person name="Sonjak S."/>
            <person name="Turk M."/>
            <person name="Zajc J."/>
            <person name="Zalar P."/>
            <person name="Grube M."/>
            <person name="Sun H."/>
            <person name="Han J."/>
            <person name="Sharma A."/>
            <person name="Chiniquy J."/>
            <person name="Ngan C.Y."/>
            <person name="Lipzen A."/>
            <person name="Barry K."/>
            <person name="Grigoriev I.V."/>
            <person name="Gunde-Cimerman N."/>
        </authorList>
    </citation>
    <scope>NUCLEOTIDE SEQUENCE [LARGE SCALE GENOMIC DNA]</scope>
    <source>
        <strain evidence="2 3">EXF-2481</strain>
    </source>
</reference>
<dbReference type="STRING" id="1043005.A0A074YKA8"/>
<evidence type="ECO:0000256" key="1">
    <source>
        <dbReference type="SAM" id="MobiDB-lite"/>
    </source>
</evidence>
<protein>
    <recommendedName>
        <fullName evidence="4">DNA (cytosine-5)-methyltransferase 1 replication foci domain-containing protein</fullName>
    </recommendedName>
</protein>
<dbReference type="EMBL" id="KL584752">
    <property type="protein sequence ID" value="KEQ98243.1"/>
    <property type="molecule type" value="Genomic_DNA"/>
</dbReference>
<evidence type="ECO:0000313" key="3">
    <source>
        <dbReference type="Proteomes" id="UP000030641"/>
    </source>
</evidence>
<feature type="compositionally biased region" description="Basic and acidic residues" evidence="1">
    <location>
        <begin position="381"/>
        <end position="393"/>
    </location>
</feature>
<organism evidence="2 3">
    <name type="scientific">Aureobasidium subglaciale (strain EXF-2481)</name>
    <name type="common">Aureobasidium pullulans var. subglaciale</name>
    <dbReference type="NCBI Taxonomy" id="1043005"/>
    <lineage>
        <taxon>Eukaryota</taxon>
        <taxon>Fungi</taxon>
        <taxon>Dikarya</taxon>
        <taxon>Ascomycota</taxon>
        <taxon>Pezizomycotina</taxon>
        <taxon>Dothideomycetes</taxon>
        <taxon>Dothideomycetidae</taxon>
        <taxon>Dothideales</taxon>
        <taxon>Saccotheciaceae</taxon>
        <taxon>Aureobasidium</taxon>
    </lineage>
</organism>